<evidence type="ECO:0000256" key="5">
    <source>
        <dbReference type="ARBA" id="ARBA00022729"/>
    </source>
</evidence>
<dbReference type="GeneID" id="118415011"/>
<gene>
    <name evidence="16" type="primary">LOC118415011</name>
</gene>
<evidence type="ECO:0000256" key="1">
    <source>
        <dbReference type="ARBA" id="ARBA00000822"/>
    </source>
</evidence>
<dbReference type="InterPro" id="IPR016187">
    <property type="entry name" value="CTDL_fold"/>
</dbReference>
<dbReference type="PROSITE" id="PS50041">
    <property type="entry name" value="C_TYPE_LECTIN_2"/>
    <property type="match status" value="2"/>
</dbReference>
<evidence type="ECO:0000256" key="4">
    <source>
        <dbReference type="ARBA" id="ARBA00022690"/>
    </source>
</evidence>
<feature type="chain" id="PRO_5039924358" description="chitinase" evidence="11">
    <location>
        <begin position="20"/>
        <end position="877"/>
    </location>
</feature>
<dbReference type="InterPro" id="IPR036508">
    <property type="entry name" value="Chitin-bd_dom_sf"/>
</dbReference>
<organism evidence="15 16">
    <name type="scientific">Branchiostoma floridae</name>
    <name type="common">Florida lancelet</name>
    <name type="synonym">Amphioxus</name>
    <dbReference type="NCBI Taxonomy" id="7739"/>
    <lineage>
        <taxon>Eukaryota</taxon>
        <taxon>Metazoa</taxon>
        <taxon>Chordata</taxon>
        <taxon>Cephalochordata</taxon>
        <taxon>Leptocardii</taxon>
        <taxon>Amphioxiformes</taxon>
        <taxon>Branchiostomatidae</taxon>
        <taxon>Branchiostoma</taxon>
    </lineage>
</organism>
<feature type="domain" description="C-type lectin" evidence="12">
    <location>
        <begin position="615"/>
        <end position="735"/>
    </location>
</feature>
<dbReference type="InterPro" id="IPR002223">
    <property type="entry name" value="Kunitz_BPTI"/>
</dbReference>
<feature type="domain" description="C-type lectin" evidence="12">
    <location>
        <begin position="278"/>
        <end position="395"/>
    </location>
</feature>
<dbReference type="CDD" id="cd19941">
    <property type="entry name" value="TIL"/>
    <property type="match status" value="1"/>
</dbReference>
<evidence type="ECO:0000259" key="14">
    <source>
        <dbReference type="PROSITE" id="PS50940"/>
    </source>
</evidence>
<dbReference type="EC" id="3.2.1.14" evidence="2"/>
<dbReference type="SMART" id="SM00131">
    <property type="entry name" value="KU"/>
    <property type="match status" value="1"/>
</dbReference>
<reference evidence="15" key="1">
    <citation type="journal article" date="2020" name="Nat. Ecol. Evol.">
        <title>Deeply conserved synteny resolves early events in vertebrate evolution.</title>
        <authorList>
            <person name="Simakov O."/>
            <person name="Marletaz F."/>
            <person name="Yue J.X."/>
            <person name="O'Connell B."/>
            <person name="Jenkins J."/>
            <person name="Brandt A."/>
            <person name="Calef R."/>
            <person name="Tung C.H."/>
            <person name="Huang T.K."/>
            <person name="Schmutz J."/>
            <person name="Satoh N."/>
            <person name="Yu J.K."/>
            <person name="Putnam N.H."/>
            <person name="Green R.E."/>
            <person name="Rokhsar D.S."/>
        </authorList>
    </citation>
    <scope>NUCLEOTIDE SEQUENCE [LARGE SCALE GENOMIC DNA]</scope>
    <source>
        <strain evidence="15">S238N-H82</strain>
    </source>
</reference>
<keyword evidence="5 11" id="KW-0732">Signal</keyword>
<keyword evidence="15" id="KW-1185">Reference proteome</keyword>
<evidence type="ECO:0000256" key="2">
    <source>
        <dbReference type="ARBA" id="ARBA00012729"/>
    </source>
</evidence>
<dbReference type="InterPro" id="IPR036880">
    <property type="entry name" value="Kunitz_BPTI_sf"/>
</dbReference>
<dbReference type="FunFam" id="2.10.25.10:FF:000055">
    <property type="entry name" value="alpha-tectorin isoform X1"/>
    <property type="match status" value="1"/>
</dbReference>
<feature type="region of interest" description="Disordered" evidence="10">
    <location>
        <begin position="482"/>
        <end position="512"/>
    </location>
</feature>
<dbReference type="SUPFAM" id="SSF56436">
    <property type="entry name" value="C-type lectin-like"/>
    <property type="match status" value="2"/>
</dbReference>
<feature type="signal peptide" evidence="11">
    <location>
        <begin position="1"/>
        <end position="19"/>
    </location>
</feature>
<feature type="domain" description="Chitin-binding type-2" evidence="14">
    <location>
        <begin position="135"/>
        <end position="191"/>
    </location>
</feature>
<protein>
    <recommendedName>
        <fullName evidence="2">chitinase</fullName>
        <ecNumber evidence="2">3.2.1.14</ecNumber>
    </recommendedName>
</protein>
<evidence type="ECO:0000259" key="13">
    <source>
        <dbReference type="PROSITE" id="PS50279"/>
    </source>
</evidence>
<dbReference type="PANTHER" id="PTHR23301">
    <property type="entry name" value="CHITIN BINDING PERITROPHIN-A"/>
    <property type="match status" value="1"/>
</dbReference>
<dbReference type="KEGG" id="bfo:118415011"/>
<dbReference type="InterPro" id="IPR016186">
    <property type="entry name" value="C-type_lectin-like/link_sf"/>
</dbReference>
<keyword evidence="9" id="KW-0325">Glycoprotein</keyword>
<dbReference type="CDD" id="cd00109">
    <property type="entry name" value="Kunitz-type"/>
    <property type="match status" value="1"/>
</dbReference>
<keyword evidence="7" id="KW-0624">Polysaccharide degradation</keyword>
<dbReference type="SUPFAM" id="SSF57625">
    <property type="entry name" value="Invertebrate chitin-binding proteins"/>
    <property type="match status" value="5"/>
</dbReference>
<dbReference type="PROSITE" id="PS50279">
    <property type="entry name" value="BPTI_KUNITZ_2"/>
    <property type="match status" value="1"/>
</dbReference>
<dbReference type="Gene3D" id="4.10.410.10">
    <property type="entry name" value="Pancreatic trypsin inhibitor Kunitz domain"/>
    <property type="match status" value="1"/>
</dbReference>
<feature type="region of interest" description="Disordered" evidence="10">
    <location>
        <begin position="94"/>
        <end position="126"/>
    </location>
</feature>
<dbReference type="PRINTS" id="PR00759">
    <property type="entry name" value="BASICPTASE"/>
</dbReference>
<dbReference type="GO" id="GO:0005576">
    <property type="term" value="C:extracellular region"/>
    <property type="evidence" value="ECO:0007669"/>
    <property type="project" value="InterPro"/>
</dbReference>
<dbReference type="CDD" id="cd00037">
    <property type="entry name" value="CLECT"/>
    <property type="match status" value="1"/>
</dbReference>
<feature type="domain" description="Chitin-binding type-2" evidence="14">
    <location>
        <begin position="215"/>
        <end position="269"/>
    </location>
</feature>
<dbReference type="InterPro" id="IPR001304">
    <property type="entry name" value="C-type_lectin-like"/>
</dbReference>
<dbReference type="SUPFAM" id="SSF57567">
    <property type="entry name" value="Serine protease inhibitors"/>
    <property type="match status" value="1"/>
</dbReference>
<dbReference type="InterPro" id="IPR002919">
    <property type="entry name" value="TIL_dom"/>
</dbReference>
<evidence type="ECO:0000256" key="9">
    <source>
        <dbReference type="ARBA" id="ARBA00023180"/>
    </source>
</evidence>
<accession>A0A9J7MQ40</accession>
<dbReference type="Gene3D" id="2.170.140.10">
    <property type="entry name" value="Chitin binding domain"/>
    <property type="match status" value="5"/>
</dbReference>
<dbReference type="GO" id="GO:0008061">
    <property type="term" value="F:chitin binding"/>
    <property type="evidence" value="ECO:0007669"/>
    <property type="project" value="UniProtKB-KW"/>
</dbReference>
<dbReference type="Pfam" id="PF00014">
    <property type="entry name" value="Kunitz_BPTI"/>
    <property type="match status" value="1"/>
</dbReference>
<dbReference type="Proteomes" id="UP000001554">
    <property type="component" value="Chromosome 4"/>
</dbReference>
<dbReference type="InterPro" id="IPR036084">
    <property type="entry name" value="Ser_inhib-like_sf"/>
</dbReference>
<evidence type="ECO:0000313" key="15">
    <source>
        <dbReference type="Proteomes" id="UP000001554"/>
    </source>
</evidence>
<evidence type="ECO:0000256" key="7">
    <source>
        <dbReference type="ARBA" id="ARBA00023024"/>
    </source>
</evidence>
<evidence type="ECO:0000256" key="8">
    <source>
        <dbReference type="ARBA" id="ARBA00023157"/>
    </source>
</evidence>
<keyword evidence="7" id="KW-0119">Carbohydrate metabolism</keyword>
<evidence type="ECO:0000313" key="16">
    <source>
        <dbReference type="RefSeq" id="XP_035675275.1"/>
    </source>
</evidence>
<reference evidence="16" key="2">
    <citation type="submission" date="2025-08" db="UniProtKB">
        <authorList>
            <consortium name="RefSeq"/>
        </authorList>
    </citation>
    <scope>IDENTIFICATION</scope>
    <source>
        <strain evidence="16">S238N-H82</strain>
        <tissue evidence="16">Testes</tissue>
    </source>
</reference>
<sequence>MRYLLSVVLALLGVALVTSYRATGRGQPRAECPANSHWSQCDGMCRPTCADPRPMCPRICVPGCVCDWGHVWFGERCIPLHQCRYMPGGGQEGAPVKGKGRAPLPAKYSSSGTPVKGKGRAPLPAKKMYSSSGEGFSCEGKPNGDYADPEDCTMYYDCSNGIAYHMECPDGLYFNEETDQCDNPANVDCGARRRQTARRPTKRPVHGKKTSSSEGFSCEGKPDGDYADPEDCTMYYDCSNGIAYHMDCPDGLYFNEETDQCDNPANVDCGCPVGYEQHGGNCYKAYDDKKTFDEAAAACQGDGGSLAMPRDQATHDFLINLKNQVDSNAHFYLGFDDLDQEGDWRYIDGTPLGTFQPWGPGEPNNLYGDENCGEIIQQNTWNDDWCFEEQKFICQTSLQGARRRQTPRRPTRRPVHGKKTSSSEGFSCEGKPDGDYADPEDCTMYYDCSNGIAYHMECPDGLYFNEETDQCDNPANVDCGARRRQAPRRPTRRPVHGKKTSSSEGFSCEGKPNGDYADPEDCTMYYDCSNGIAYHMECPDGLYFNEETDQCDNPANVDCGARLRQTPSRPTRRPVHGKETSSRTPVKGKGRAPLPAKKMYSSSASCPQDNSLVLPSGKTYLADDDTKTHSDAQQECRQQGGIIAIPRNEEEQQSLVFLKNCVNSAQQFWLGIVNTAGVWRDGKGIPLGSYASWAPGEPNEKNKYCAHIVYGTKEGERRDNWADAFCDRQFRFVCEIEAGFSCEGKPNGDYADPEDCTMYYDCSNGIAYHMECPDGLYFNEETDQCDNPANVDCGAPVKGKGRAPLPVKKMYSSSNRIPRRCLDPKKVGPCKALIPRVFFNKETGQCEDFTWGGCQSNGNNFKTMEECENTCAVKGKK</sequence>
<evidence type="ECO:0000256" key="10">
    <source>
        <dbReference type="SAM" id="MobiDB-lite"/>
    </source>
</evidence>
<dbReference type="InterPro" id="IPR002557">
    <property type="entry name" value="Chitin-bd_dom"/>
</dbReference>
<dbReference type="AlphaFoldDB" id="A0A9J7MQ40"/>
<dbReference type="FunFam" id="4.10.410.10:FF:000021">
    <property type="entry name" value="Serine protease inhibitor, putative"/>
    <property type="match status" value="1"/>
</dbReference>
<evidence type="ECO:0000259" key="12">
    <source>
        <dbReference type="PROSITE" id="PS50041"/>
    </source>
</evidence>
<feature type="domain" description="Chitin-binding type-2" evidence="14">
    <location>
        <begin position="425"/>
        <end position="481"/>
    </location>
</feature>
<dbReference type="SMART" id="SM00494">
    <property type="entry name" value="ChtBD2"/>
    <property type="match status" value="5"/>
</dbReference>
<dbReference type="GO" id="GO:0044483">
    <property type="term" value="P:venom-mediated perturbation of hemostasis"/>
    <property type="evidence" value="ECO:0007669"/>
    <property type="project" value="UniProtKB-ARBA"/>
</dbReference>
<dbReference type="Pfam" id="PF00059">
    <property type="entry name" value="Lectin_C"/>
    <property type="match status" value="2"/>
</dbReference>
<comment type="catalytic activity">
    <reaction evidence="1">
        <text>Random endo-hydrolysis of N-acetyl-beta-D-glucosaminide (1-&gt;4)-beta-linkages in chitin and chitodextrins.</text>
        <dbReference type="EC" id="3.2.1.14"/>
    </reaction>
</comment>
<dbReference type="InterPro" id="IPR018378">
    <property type="entry name" value="C-type_lectin_CS"/>
</dbReference>
<feature type="domain" description="Chitin-binding type-2" evidence="14">
    <location>
        <begin position="505"/>
        <end position="561"/>
    </location>
</feature>
<dbReference type="PROSITE" id="PS00615">
    <property type="entry name" value="C_TYPE_LECTIN_1"/>
    <property type="match status" value="1"/>
</dbReference>
<proteinExistence type="predicted"/>
<dbReference type="SMART" id="SM00034">
    <property type="entry name" value="CLECT"/>
    <property type="match status" value="2"/>
</dbReference>
<feature type="region of interest" description="Disordered" evidence="10">
    <location>
        <begin position="562"/>
        <end position="608"/>
    </location>
</feature>
<name>A0A9J7MQ40_BRAFL</name>
<dbReference type="RefSeq" id="XP_035675275.1">
    <property type="nucleotide sequence ID" value="XM_035819382.1"/>
</dbReference>
<evidence type="ECO:0000256" key="11">
    <source>
        <dbReference type="SAM" id="SignalP"/>
    </source>
</evidence>
<dbReference type="PANTHER" id="PTHR23301:SF0">
    <property type="entry name" value="CHITIN-BINDING TYPE-2 DOMAIN-CONTAINING PROTEIN-RELATED"/>
    <property type="match status" value="1"/>
</dbReference>
<keyword evidence="4" id="KW-0646">Protease inhibitor</keyword>
<dbReference type="InterPro" id="IPR020901">
    <property type="entry name" value="Prtase_inh_Kunz-CS"/>
</dbReference>
<dbReference type="SUPFAM" id="SSF57362">
    <property type="entry name" value="BPTI-like"/>
    <property type="match status" value="1"/>
</dbReference>
<keyword evidence="8" id="KW-1015">Disulfide bond</keyword>
<feature type="domain" description="BPTI/Kunitz inhibitor" evidence="13">
    <location>
        <begin position="821"/>
        <end position="871"/>
    </location>
</feature>
<dbReference type="PROSITE" id="PS00280">
    <property type="entry name" value="BPTI_KUNITZ_1"/>
    <property type="match status" value="1"/>
</dbReference>
<evidence type="ECO:0000256" key="3">
    <source>
        <dbReference type="ARBA" id="ARBA00022669"/>
    </source>
</evidence>
<dbReference type="GO" id="GO:0006032">
    <property type="term" value="P:chitin catabolic process"/>
    <property type="evidence" value="ECO:0007669"/>
    <property type="project" value="UniProtKB-KW"/>
</dbReference>
<dbReference type="Gene3D" id="3.10.100.10">
    <property type="entry name" value="Mannose-Binding Protein A, subunit A"/>
    <property type="match status" value="2"/>
</dbReference>
<feature type="compositionally biased region" description="Basic residues" evidence="10">
    <location>
        <begin position="401"/>
        <end position="419"/>
    </location>
</feature>
<feature type="compositionally biased region" description="Basic residues" evidence="10">
    <location>
        <begin position="482"/>
        <end position="499"/>
    </location>
</feature>
<feature type="compositionally biased region" description="Basic residues" evidence="10">
    <location>
        <begin position="193"/>
        <end position="209"/>
    </location>
</feature>
<dbReference type="GO" id="GO:0004867">
    <property type="term" value="F:serine-type endopeptidase inhibitor activity"/>
    <property type="evidence" value="ECO:0007669"/>
    <property type="project" value="InterPro"/>
</dbReference>
<keyword evidence="6" id="KW-0677">Repeat</keyword>
<evidence type="ECO:0000256" key="6">
    <source>
        <dbReference type="ARBA" id="ARBA00022737"/>
    </source>
</evidence>
<dbReference type="Pfam" id="PF01607">
    <property type="entry name" value="CBM_14"/>
    <property type="match status" value="5"/>
</dbReference>
<keyword evidence="7" id="KW-0146">Chitin degradation</keyword>
<dbReference type="Pfam" id="PF01826">
    <property type="entry name" value="TIL"/>
    <property type="match status" value="1"/>
</dbReference>
<dbReference type="InterPro" id="IPR051940">
    <property type="entry name" value="Chitin_bind-dev_reg"/>
</dbReference>
<dbReference type="GO" id="GO:0008843">
    <property type="term" value="F:endochitinase activity"/>
    <property type="evidence" value="ECO:0007669"/>
    <property type="project" value="UniProtKB-EC"/>
</dbReference>
<dbReference type="Gene3D" id="2.10.25.10">
    <property type="entry name" value="Laminin"/>
    <property type="match status" value="1"/>
</dbReference>
<feature type="region of interest" description="Disordered" evidence="10">
    <location>
        <begin position="193"/>
        <end position="222"/>
    </location>
</feature>
<dbReference type="PROSITE" id="PS50940">
    <property type="entry name" value="CHIT_BIND_II"/>
    <property type="match status" value="5"/>
</dbReference>
<dbReference type="OMA" id="NGIAYHM"/>
<feature type="region of interest" description="Disordered" evidence="10">
    <location>
        <begin position="398"/>
        <end position="432"/>
    </location>
</feature>
<dbReference type="OrthoDB" id="6020543at2759"/>
<feature type="domain" description="Chitin-binding type-2" evidence="14">
    <location>
        <begin position="739"/>
        <end position="795"/>
    </location>
</feature>
<keyword evidence="3" id="KW-0147">Chitin-binding</keyword>